<organism evidence="1">
    <name type="scientific">Aspergillus arachidicola</name>
    <dbReference type="NCBI Taxonomy" id="656916"/>
    <lineage>
        <taxon>Eukaryota</taxon>
        <taxon>Fungi</taxon>
        <taxon>Dikarya</taxon>
        <taxon>Ascomycota</taxon>
        <taxon>Pezizomycotina</taxon>
        <taxon>Eurotiomycetes</taxon>
        <taxon>Eurotiomycetidae</taxon>
        <taxon>Eurotiales</taxon>
        <taxon>Aspergillaceae</taxon>
        <taxon>Aspergillus</taxon>
        <taxon>Aspergillus subgen. Circumdati</taxon>
    </lineage>
</organism>
<accession>A0A5N6Y6J1</accession>
<dbReference type="EMBL" id="ML737151">
    <property type="protein sequence ID" value="KAE8340039.1"/>
    <property type="molecule type" value="Genomic_DNA"/>
</dbReference>
<dbReference type="Proteomes" id="UP000325558">
    <property type="component" value="Unassembled WGS sequence"/>
</dbReference>
<proteinExistence type="predicted"/>
<protein>
    <submittedName>
        <fullName evidence="1">Uncharacterized protein</fullName>
    </submittedName>
</protein>
<dbReference type="AlphaFoldDB" id="A0A5N6Y6J1"/>
<sequence length="64" mass="7256">MPNCFACRLLCAQRRLTSLSSCCHEKAQRVLYCAAGRDQVLGTANRFRPRQCSSSIHVIWGEQK</sequence>
<reference evidence="1" key="1">
    <citation type="submission" date="2019-04" db="EMBL/GenBank/DDBJ databases">
        <title>Friends and foes A comparative genomics study of 23 Aspergillus species from section Flavi.</title>
        <authorList>
            <consortium name="DOE Joint Genome Institute"/>
            <person name="Kjaerbolling I."/>
            <person name="Vesth T."/>
            <person name="Frisvad J.C."/>
            <person name="Nybo J.L."/>
            <person name="Theobald S."/>
            <person name="Kildgaard S."/>
            <person name="Isbrandt T."/>
            <person name="Kuo A."/>
            <person name="Sato A."/>
            <person name="Lyhne E.K."/>
            <person name="Kogle M.E."/>
            <person name="Wiebenga A."/>
            <person name="Kun R.S."/>
            <person name="Lubbers R.J."/>
            <person name="Makela M.R."/>
            <person name="Barry K."/>
            <person name="Chovatia M."/>
            <person name="Clum A."/>
            <person name="Daum C."/>
            <person name="Haridas S."/>
            <person name="He G."/>
            <person name="LaButti K."/>
            <person name="Lipzen A."/>
            <person name="Mondo S."/>
            <person name="Riley R."/>
            <person name="Salamov A."/>
            <person name="Simmons B.A."/>
            <person name="Magnuson J.K."/>
            <person name="Henrissat B."/>
            <person name="Mortensen U.H."/>
            <person name="Larsen T.O."/>
            <person name="Devries R.P."/>
            <person name="Grigoriev I.V."/>
            <person name="Machida M."/>
            <person name="Baker S.E."/>
            <person name="Andersen M.R."/>
        </authorList>
    </citation>
    <scope>NUCLEOTIDE SEQUENCE</scope>
    <source>
        <strain evidence="1">CBS 117612</strain>
    </source>
</reference>
<evidence type="ECO:0000313" key="1">
    <source>
        <dbReference type="EMBL" id="KAE8340039.1"/>
    </source>
</evidence>
<gene>
    <name evidence="1" type="ORF">BDV24DRAFT_134507</name>
</gene>
<name>A0A5N6Y6J1_9EURO</name>
<dbReference type="OrthoDB" id="10487793at2759"/>